<keyword evidence="3" id="KW-1185">Reference proteome</keyword>
<organism evidence="2 3">
    <name type="scientific">Oikopleura dioica</name>
    <name type="common">Tunicate</name>
    <dbReference type="NCBI Taxonomy" id="34765"/>
    <lineage>
        <taxon>Eukaryota</taxon>
        <taxon>Metazoa</taxon>
        <taxon>Chordata</taxon>
        <taxon>Tunicata</taxon>
        <taxon>Appendicularia</taxon>
        <taxon>Copelata</taxon>
        <taxon>Oikopleuridae</taxon>
        <taxon>Oikopleura</taxon>
    </lineage>
</organism>
<keyword evidence="1" id="KW-0812">Transmembrane</keyword>
<reference evidence="2 3" key="1">
    <citation type="submission" date="2021-04" db="EMBL/GenBank/DDBJ databases">
        <authorList>
            <person name="Bliznina A."/>
        </authorList>
    </citation>
    <scope>NUCLEOTIDE SEQUENCE [LARGE SCALE GENOMIC DNA]</scope>
</reference>
<evidence type="ECO:0000256" key="1">
    <source>
        <dbReference type="SAM" id="Phobius"/>
    </source>
</evidence>
<dbReference type="Proteomes" id="UP001158576">
    <property type="component" value="Chromosome 1"/>
</dbReference>
<gene>
    <name evidence="2" type="ORF">OKIOD_LOCUS10531</name>
</gene>
<keyword evidence="1" id="KW-1133">Transmembrane helix</keyword>
<protein>
    <submittedName>
        <fullName evidence="2">Oidioi.mRNA.OKI2018_I69.chr1.g1766.t1.cds</fullName>
    </submittedName>
</protein>
<feature type="transmembrane region" description="Helical" evidence="1">
    <location>
        <begin position="75"/>
        <end position="93"/>
    </location>
</feature>
<accession>A0ABN7SNY0</accession>
<keyword evidence="1" id="KW-0472">Membrane</keyword>
<evidence type="ECO:0000313" key="3">
    <source>
        <dbReference type="Proteomes" id="UP001158576"/>
    </source>
</evidence>
<evidence type="ECO:0000313" key="2">
    <source>
        <dbReference type="EMBL" id="CAG5105023.1"/>
    </source>
</evidence>
<name>A0ABN7SNY0_OIKDI</name>
<sequence length="105" mass="12136">MSRIQAITDRIDFESRFPKRQLPLLTKTDSYSSTFDLCPLVSRPETPNWKQVQIQIENTPLIQSKPVKFTIDMRSVCAIIILASTLYSLYYLLSLVNGESLNTHW</sequence>
<proteinExistence type="predicted"/>
<dbReference type="EMBL" id="OU015566">
    <property type="protein sequence ID" value="CAG5105023.1"/>
    <property type="molecule type" value="Genomic_DNA"/>
</dbReference>